<dbReference type="GO" id="GO:0003677">
    <property type="term" value="F:DNA binding"/>
    <property type="evidence" value="ECO:0007669"/>
    <property type="project" value="UniProtKB-UniRule"/>
</dbReference>
<comment type="caution">
    <text evidence="8">The sequence shown here is derived from an EMBL/GenBank/DDBJ whole genome shotgun (WGS) entry which is preliminary data.</text>
</comment>
<evidence type="ECO:0000256" key="4">
    <source>
        <dbReference type="ARBA" id="ARBA00023125"/>
    </source>
</evidence>
<keyword evidence="6" id="KW-0175">Coiled coil</keyword>
<dbReference type="PROSITE" id="PS50950">
    <property type="entry name" value="ZF_THAP"/>
    <property type="match status" value="1"/>
</dbReference>
<dbReference type="SMART" id="SM00692">
    <property type="entry name" value="DM3"/>
    <property type="match status" value="1"/>
</dbReference>
<dbReference type="Pfam" id="PF05485">
    <property type="entry name" value="THAP"/>
    <property type="match status" value="1"/>
</dbReference>
<evidence type="ECO:0000256" key="5">
    <source>
        <dbReference type="PROSITE-ProRule" id="PRU00309"/>
    </source>
</evidence>
<evidence type="ECO:0000259" key="7">
    <source>
        <dbReference type="PROSITE" id="PS50950"/>
    </source>
</evidence>
<feature type="domain" description="THAP-type" evidence="7">
    <location>
        <begin position="19"/>
        <end position="101"/>
    </location>
</feature>
<evidence type="ECO:0000256" key="3">
    <source>
        <dbReference type="ARBA" id="ARBA00022833"/>
    </source>
</evidence>
<dbReference type="EMBL" id="SOYY01000003">
    <property type="protein sequence ID" value="KAA0723062.1"/>
    <property type="molecule type" value="Genomic_DNA"/>
</dbReference>
<protein>
    <recommendedName>
        <fullName evidence="7">THAP-type domain-containing protein</fullName>
    </recommendedName>
</protein>
<dbReference type="Proteomes" id="UP000324632">
    <property type="component" value="Chromosome 3"/>
</dbReference>
<accession>A0A5A9PNB5</accession>
<keyword evidence="1" id="KW-0479">Metal-binding</keyword>
<dbReference type="PANTHER" id="PTHR23080">
    <property type="entry name" value="THAP DOMAIN PROTEIN"/>
    <property type="match status" value="1"/>
</dbReference>
<evidence type="ECO:0000313" key="8">
    <source>
        <dbReference type="EMBL" id="KAA0723062.1"/>
    </source>
</evidence>
<reference evidence="8 9" key="1">
    <citation type="journal article" date="2019" name="Mol. Ecol. Resour.">
        <title>Chromosome-level genome assembly of Triplophysa tibetana, a fish adapted to the harsh high-altitude environment of the Tibetan Plateau.</title>
        <authorList>
            <person name="Yang X."/>
            <person name="Liu H."/>
            <person name="Ma Z."/>
            <person name="Zou Y."/>
            <person name="Zou M."/>
            <person name="Mao Y."/>
            <person name="Li X."/>
            <person name="Wang H."/>
            <person name="Chen T."/>
            <person name="Wang W."/>
            <person name="Yang R."/>
        </authorList>
    </citation>
    <scope>NUCLEOTIDE SEQUENCE [LARGE SCALE GENOMIC DNA]</scope>
    <source>
        <strain evidence="8">TTIB1903HZAU</strain>
        <tissue evidence="8">Muscle</tissue>
    </source>
</reference>
<dbReference type="InterPro" id="IPR038441">
    <property type="entry name" value="THAP_Znf_sf"/>
</dbReference>
<dbReference type="InterPro" id="IPR006612">
    <property type="entry name" value="THAP_Znf"/>
</dbReference>
<dbReference type="InterPro" id="IPR027805">
    <property type="entry name" value="Transposase_HTH_dom"/>
</dbReference>
<keyword evidence="3" id="KW-0862">Zinc</keyword>
<keyword evidence="2 5" id="KW-0863">Zinc-finger</keyword>
<dbReference type="SUPFAM" id="SSF57716">
    <property type="entry name" value="Glucocorticoid receptor-like (DNA-binding domain)"/>
    <property type="match status" value="1"/>
</dbReference>
<dbReference type="AlphaFoldDB" id="A0A5A9PNB5"/>
<dbReference type="SMART" id="SM00980">
    <property type="entry name" value="THAP"/>
    <property type="match status" value="1"/>
</dbReference>
<organism evidence="8 9">
    <name type="scientific">Triplophysa tibetana</name>
    <dbReference type="NCBI Taxonomy" id="1572043"/>
    <lineage>
        <taxon>Eukaryota</taxon>
        <taxon>Metazoa</taxon>
        <taxon>Chordata</taxon>
        <taxon>Craniata</taxon>
        <taxon>Vertebrata</taxon>
        <taxon>Euteleostomi</taxon>
        <taxon>Actinopterygii</taxon>
        <taxon>Neopterygii</taxon>
        <taxon>Teleostei</taxon>
        <taxon>Ostariophysi</taxon>
        <taxon>Cypriniformes</taxon>
        <taxon>Nemacheilidae</taxon>
        <taxon>Triplophysa</taxon>
    </lineage>
</organism>
<feature type="coiled-coil region" evidence="6">
    <location>
        <begin position="168"/>
        <end position="202"/>
    </location>
</feature>
<evidence type="ECO:0000313" key="9">
    <source>
        <dbReference type="Proteomes" id="UP000324632"/>
    </source>
</evidence>
<sequence length="314" mass="35351">MCLGSNMAPTTKAVRVKVMSRRKLGSGCCALGCNMTSGTNTLSKIKMLRFPKDEDRRRAWIAALRRETWQPGKNSKICSTHFVTGKKSDDPLHPDYVPSIFSFTSTADRHQAVKNLENYIAFQDVSDNTLTATALLNKAPALEAKVHPDEVLVTKEEIEEVLVTEIKMEDSQNDIASLYEQIASLNAECQSLRDKMYSLENELRRCTLDPSQFDDKKMKFFTGLPNSQTFMSLFNSVSSILPSTSNHSLKPTQELLLTLMKQRLNLSEGFLGYLFGIHQSTVSRILQRWNNVIDNAKQNDETTSEGQLQMIVVT</sequence>
<keyword evidence="9" id="KW-1185">Reference proteome</keyword>
<dbReference type="PANTHER" id="PTHR23080:SF143">
    <property type="entry name" value="SI:DKEY-56D12.4"/>
    <property type="match status" value="1"/>
</dbReference>
<gene>
    <name evidence="8" type="ORF">E1301_Tti005180</name>
</gene>
<evidence type="ECO:0000256" key="2">
    <source>
        <dbReference type="ARBA" id="ARBA00022771"/>
    </source>
</evidence>
<evidence type="ECO:0000256" key="6">
    <source>
        <dbReference type="SAM" id="Coils"/>
    </source>
</evidence>
<keyword evidence="4 5" id="KW-0238">DNA-binding</keyword>
<dbReference type="Gene3D" id="6.20.210.20">
    <property type="entry name" value="THAP domain"/>
    <property type="match status" value="1"/>
</dbReference>
<dbReference type="Pfam" id="PF13613">
    <property type="entry name" value="HTH_Tnp_4"/>
    <property type="match status" value="1"/>
</dbReference>
<evidence type="ECO:0000256" key="1">
    <source>
        <dbReference type="ARBA" id="ARBA00022723"/>
    </source>
</evidence>
<proteinExistence type="predicted"/>
<dbReference type="GO" id="GO:0008270">
    <property type="term" value="F:zinc ion binding"/>
    <property type="evidence" value="ECO:0007669"/>
    <property type="project" value="UniProtKB-KW"/>
</dbReference>
<name>A0A5A9PNB5_9TELE</name>